<dbReference type="EMBL" id="FXTP01000013">
    <property type="protein sequence ID" value="SMO86108.1"/>
    <property type="molecule type" value="Genomic_DNA"/>
</dbReference>
<dbReference type="InterPro" id="IPR044148">
    <property type="entry name" value="ALDH_GabD1-like"/>
</dbReference>
<protein>
    <submittedName>
        <fullName evidence="5">Succinate-semialdehyde dehydrogenase / glutarate-semialdehyde dehydrogenase</fullName>
    </submittedName>
</protein>
<keyword evidence="6" id="KW-1185">Reference proteome</keyword>
<dbReference type="InterPro" id="IPR016163">
    <property type="entry name" value="Ald_DH_C"/>
</dbReference>
<dbReference type="PANTHER" id="PTHR43217:SF1">
    <property type="entry name" value="SUCCINATE SEMIALDEHYDE DEHYDROGENASE [NAD(P)+] SAD"/>
    <property type="match status" value="1"/>
</dbReference>
<dbReference type="InterPro" id="IPR016161">
    <property type="entry name" value="Ald_DH/histidinol_DH"/>
</dbReference>
<evidence type="ECO:0000313" key="5">
    <source>
        <dbReference type="EMBL" id="SMO86108.1"/>
    </source>
</evidence>
<dbReference type="OrthoDB" id="781568at2"/>
<comment type="similarity">
    <text evidence="1">Belongs to the aldehyde dehydrogenase family.</text>
</comment>
<proteinExistence type="inferred from homology"/>
<dbReference type="GO" id="GO:0004030">
    <property type="term" value="F:aldehyde dehydrogenase [NAD(P)+] activity"/>
    <property type="evidence" value="ECO:0007669"/>
    <property type="project" value="InterPro"/>
</dbReference>
<sequence length="453" mass="49734">MKTINPATGKTLNEYDEMEFGEIESIIEKANQAQEDWQSKTFDERGQYLRKIAELLKDRKHELAELMAKEMGKPLSQGVGEAEKCAWVCEYYAENAEAFLEDDVRESDASKSYVTFNPLGVVLAIMPWNFPFWQLFRFAAPALMAGNGAILKHSSNTTGSALEIEKIIHDAGVPEELFRTIVRDNSGMKEVIQHPGIAAVTLTGSTRAGKIVASQAGESLKKTVLELGGSDPYVVLDDADIKQTAETCATSRLINSGQSCIAAKRFIVTEKVYDEFTEAFTEIMKGKKVGDPFEEGTDVGPQARADLRDELHEQVQKSVKMGAKLTLGGEKPEGEGAYYPVTILENVSSGMPAYEEELFGPVAAIIKVKNEEEAIRVANDTDFGLGAAVFSEDIEKAEDIAANKLEAGCCFVNEFVKSDPRLPFGGIKQSGYGRELSLYGIREFVNAKTVYVK</sequence>
<evidence type="ECO:0000259" key="4">
    <source>
        <dbReference type="Pfam" id="PF00171"/>
    </source>
</evidence>
<dbReference type="PROSITE" id="PS00070">
    <property type="entry name" value="ALDEHYDE_DEHYDR_CYS"/>
    <property type="match status" value="1"/>
</dbReference>
<dbReference type="GO" id="GO:0004777">
    <property type="term" value="F:succinate-semialdehyde dehydrogenase (NAD+) activity"/>
    <property type="evidence" value="ECO:0007669"/>
    <property type="project" value="TreeGrafter"/>
</dbReference>
<gene>
    <name evidence="5" type="ORF">SAMN06265219_11346</name>
</gene>
<accession>A0A521EQA4</accession>
<dbReference type="SUPFAM" id="SSF53720">
    <property type="entry name" value="ALDH-like"/>
    <property type="match status" value="1"/>
</dbReference>
<dbReference type="AlphaFoldDB" id="A0A521EQA4"/>
<name>A0A521EQA4_9BACT</name>
<dbReference type="Pfam" id="PF00171">
    <property type="entry name" value="Aldedh"/>
    <property type="match status" value="1"/>
</dbReference>
<evidence type="ECO:0000256" key="2">
    <source>
        <dbReference type="ARBA" id="ARBA00022857"/>
    </source>
</evidence>
<organism evidence="5 6">
    <name type="scientific">Gracilimonas mengyeensis</name>
    <dbReference type="NCBI Taxonomy" id="1302730"/>
    <lineage>
        <taxon>Bacteria</taxon>
        <taxon>Pseudomonadati</taxon>
        <taxon>Balneolota</taxon>
        <taxon>Balneolia</taxon>
        <taxon>Balneolales</taxon>
        <taxon>Balneolaceae</taxon>
        <taxon>Gracilimonas</taxon>
    </lineage>
</organism>
<dbReference type="FunFam" id="3.40.309.10:FF:000010">
    <property type="entry name" value="Gamma-aminobutyraldehyde dehydrogenase"/>
    <property type="match status" value="1"/>
</dbReference>
<dbReference type="Proteomes" id="UP000317557">
    <property type="component" value="Unassembled WGS sequence"/>
</dbReference>
<dbReference type="Gene3D" id="3.40.605.10">
    <property type="entry name" value="Aldehyde Dehydrogenase, Chain A, domain 1"/>
    <property type="match status" value="1"/>
</dbReference>
<dbReference type="InterPro" id="IPR016162">
    <property type="entry name" value="Ald_DH_N"/>
</dbReference>
<evidence type="ECO:0000313" key="6">
    <source>
        <dbReference type="Proteomes" id="UP000317557"/>
    </source>
</evidence>
<dbReference type="InterPro" id="IPR016160">
    <property type="entry name" value="Ald_DH_CS_CYS"/>
</dbReference>
<feature type="domain" description="Aldehyde dehydrogenase" evidence="4">
    <location>
        <begin position="2"/>
        <end position="450"/>
    </location>
</feature>
<dbReference type="FunFam" id="3.40.605.10:FF:000012">
    <property type="entry name" value="NAD-dependent succinate-semialdehyde dehydrogenase"/>
    <property type="match status" value="1"/>
</dbReference>
<dbReference type="CDD" id="cd07100">
    <property type="entry name" value="ALDH_SSADH1_GabD1"/>
    <property type="match status" value="1"/>
</dbReference>
<dbReference type="Gene3D" id="3.40.309.10">
    <property type="entry name" value="Aldehyde Dehydrogenase, Chain A, domain 2"/>
    <property type="match status" value="1"/>
</dbReference>
<dbReference type="PANTHER" id="PTHR43217">
    <property type="entry name" value="SUCCINATE SEMIALDEHYDE DEHYDROGENASE [NAD(P)+] SAD"/>
    <property type="match status" value="1"/>
</dbReference>
<dbReference type="RefSeq" id="WP_142455346.1">
    <property type="nucleotide sequence ID" value="NZ_FXTP01000013.1"/>
</dbReference>
<evidence type="ECO:0000256" key="1">
    <source>
        <dbReference type="ARBA" id="ARBA00009986"/>
    </source>
</evidence>
<dbReference type="InterPro" id="IPR015590">
    <property type="entry name" value="Aldehyde_DH_dom"/>
</dbReference>
<keyword evidence="2" id="KW-0521">NADP</keyword>
<evidence type="ECO:0000256" key="3">
    <source>
        <dbReference type="ARBA" id="ARBA00023002"/>
    </source>
</evidence>
<reference evidence="5 6" key="1">
    <citation type="submission" date="2017-05" db="EMBL/GenBank/DDBJ databases">
        <authorList>
            <person name="Varghese N."/>
            <person name="Submissions S."/>
        </authorList>
    </citation>
    <scope>NUCLEOTIDE SEQUENCE [LARGE SCALE GENOMIC DNA]</scope>
    <source>
        <strain evidence="5 6">DSM 21985</strain>
    </source>
</reference>
<dbReference type="InterPro" id="IPR047110">
    <property type="entry name" value="GABD/Sad-like"/>
</dbReference>
<keyword evidence="3" id="KW-0560">Oxidoreductase</keyword>